<sequence length="172" mass="19148">MQYSPAMWRAKYHGCPARVKSTERHSVCAHELLAGCSPPEAPKLYFAEEIVGGIWMIVMERLKEMDAEDTFPDRAISLSDVKAALDVLHKEELVFGDLRRPNIMVQLEVDVYRAKPIDFDNSGQEVTSGDPIAADEDSKSWYDCFLGPGFPQGMRPSKPIAELALDGSGRSM</sequence>
<dbReference type="OrthoDB" id="3250441at2759"/>
<dbReference type="InParanoid" id="A0A067MGA9"/>
<reference evidence="2" key="1">
    <citation type="journal article" date="2014" name="Proc. Natl. Acad. Sci. U.S.A.">
        <title>Extensive sampling of basidiomycete genomes demonstrates inadequacy of the white-rot/brown-rot paradigm for wood decay fungi.</title>
        <authorList>
            <person name="Riley R."/>
            <person name="Salamov A.A."/>
            <person name="Brown D.W."/>
            <person name="Nagy L.G."/>
            <person name="Floudas D."/>
            <person name="Held B.W."/>
            <person name="Levasseur A."/>
            <person name="Lombard V."/>
            <person name="Morin E."/>
            <person name="Otillar R."/>
            <person name="Lindquist E.A."/>
            <person name="Sun H."/>
            <person name="LaButti K.M."/>
            <person name="Schmutz J."/>
            <person name="Jabbour D."/>
            <person name="Luo H."/>
            <person name="Baker S.E."/>
            <person name="Pisabarro A.G."/>
            <person name="Walton J.D."/>
            <person name="Blanchette R.A."/>
            <person name="Henrissat B."/>
            <person name="Martin F."/>
            <person name="Cullen D."/>
            <person name="Hibbett D.S."/>
            <person name="Grigoriev I.V."/>
        </authorList>
    </citation>
    <scope>NUCLEOTIDE SEQUENCE [LARGE SCALE GENOMIC DNA]</scope>
    <source>
        <strain evidence="2">FD-172 SS1</strain>
    </source>
</reference>
<evidence type="ECO:0000313" key="2">
    <source>
        <dbReference type="Proteomes" id="UP000027195"/>
    </source>
</evidence>
<evidence type="ECO:0008006" key="3">
    <source>
        <dbReference type="Google" id="ProtNLM"/>
    </source>
</evidence>
<dbReference type="EMBL" id="KL198063">
    <property type="protein sequence ID" value="KDQ10902.1"/>
    <property type="molecule type" value="Genomic_DNA"/>
</dbReference>
<dbReference type="Proteomes" id="UP000027195">
    <property type="component" value="Unassembled WGS sequence"/>
</dbReference>
<dbReference type="AlphaFoldDB" id="A0A067MGA9"/>
<dbReference type="InterPro" id="IPR011009">
    <property type="entry name" value="Kinase-like_dom_sf"/>
</dbReference>
<accession>A0A067MGA9</accession>
<protein>
    <recommendedName>
        <fullName evidence="3">Protein kinase domain-containing protein</fullName>
    </recommendedName>
</protein>
<evidence type="ECO:0000313" key="1">
    <source>
        <dbReference type="EMBL" id="KDQ10902.1"/>
    </source>
</evidence>
<name>A0A067MGA9_BOTB1</name>
<proteinExistence type="predicted"/>
<dbReference type="HOGENOM" id="CLU_1555006_0_0_1"/>
<organism evidence="1 2">
    <name type="scientific">Botryobasidium botryosum (strain FD-172 SS1)</name>
    <dbReference type="NCBI Taxonomy" id="930990"/>
    <lineage>
        <taxon>Eukaryota</taxon>
        <taxon>Fungi</taxon>
        <taxon>Dikarya</taxon>
        <taxon>Basidiomycota</taxon>
        <taxon>Agaricomycotina</taxon>
        <taxon>Agaricomycetes</taxon>
        <taxon>Cantharellales</taxon>
        <taxon>Botryobasidiaceae</taxon>
        <taxon>Botryobasidium</taxon>
    </lineage>
</organism>
<dbReference type="STRING" id="930990.A0A067MGA9"/>
<dbReference type="SUPFAM" id="SSF56112">
    <property type="entry name" value="Protein kinase-like (PK-like)"/>
    <property type="match status" value="1"/>
</dbReference>
<keyword evidence="2" id="KW-1185">Reference proteome</keyword>
<gene>
    <name evidence="1" type="ORF">BOTBODRAFT_177785</name>
</gene>